<dbReference type="Proteomes" id="UP001163726">
    <property type="component" value="Chromosome"/>
</dbReference>
<evidence type="ECO:0000313" key="3">
    <source>
        <dbReference type="Proteomes" id="UP001163726"/>
    </source>
</evidence>
<proteinExistence type="predicted"/>
<evidence type="ECO:0000313" key="2">
    <source>
        <dbReference type="EMBL" id="WAJ69948.1"/>
    </source>
</evidence>
<gene>
    <name evidence="2" type="ORF">OLW01_12470</name>
</gene>
<keyword evidence="1" id="KW-0472">Membrane</keyword>
<organism evidence="2 3">
    <name type="scientific">Catenovulum adriaticum</name>
    <dbReference type="NCBI Taxonomy" id="2984846"/>
    <lineage>
        <taxon>Bacteria</taxon>
        <taxon>Pseudomonadati</taxon>
        <taxon>Pseudomonadota</taxon>
        <taxon>Gammaproteobacteria</taxon>
        <taxon>Alteromonadales</taxon>
        <taxon>Alteromonadaceae</taxon>
        <taxon>Catenovulum</taxon>
    </lineage>
</organism>
<feature type="transmembrane region" description="Helical" evidence="1">
    <location>
        <begin position="6"/>
        <end position="25"/>
    </location>
</feature>
<name>A0ABY7AK53_9ALTE</name>
<keyword evidence="3" id="KW-1185">Reference proteome</keyword>
<keyword evidence="1" id="KW-1133">Transmembrane helix</keyword>
<dbReference type="Pfam" id="PF11137">
    <property type="entry name" value="DUF2909"/>
    <property type="match status" value="1"/>
</dbReference>
<dbReference type="RefSeq" id="WP_268074247.1">
    <property type="nucleotide sequence ID" value="NZ_CP109965.1"/>
</dbReference>
<dbReference type="InterPro" id="IPR021313">
    <property type="entry name" value="DUF2909"/>
</dbReference>
<sequence length="67" mass="7754">MIKIIIVVLLIFVIFNLFKALLAMNKNDQTHQMSKRLGLRLMYSVAIIAFILVAVQLGWITPNHRPY</sequence>
<evidence type="ECO:0000256" key="1">
    <source>
        <dbReference type="SAM" id="Phobius"/>
    </source>
</evidence>
<dbReference type="EMBL" id="CP109965">
    <property type="protein sequence ID" value="WAJ69948.1"/>
    <property type="molecule type" value="Genomic_DNA"/>
</dbReference>
<feature type="transmembrane region" description="Helical" evidence="1">
    <location>
        <begin position="37"/>
        <end position="60"/>
    </location>
</feature>
<reference evidence="2" key="1">
    <citation type="submission" date="2022-10" db="EMBL/GenBank/DDBJ databases">
        <title>Catenovulum adriacola sp. nov. isolated in the Harbour of Susak.</title>
        <authorList>
            <person name="Schoch T."/>
            <person name="Reich S.J."/>
            <person name="Stoeferle S."/>
            <person name="Flaiz M."/>
            <person name="Kazda M."/>
            <person name="Riedel C.U."/>
            <person name="Duerre P."/>
        </authorList>
    </citation>
    <scope>NUCLEOTIDE SEQUENCE</scope>
    <source>
        <strain evidence="2">TS8</strain>
    </source>
</reference>
<accession>A0ABY7AK53</accession>
<protein>
    <submittedName>
        <fullName evidence="2">DUF2909 domain-containing protein</fullName>
    </submittedName>
</protein>
<keyword evidence="1" id="KW-0812">Transmembrane</keyword>